<reference evidence="5" key="1">
    <citation type="submission" date="2020-11" db="EMBL/GenBank/DDBJ databases">
        <title>Isolation and identification of active actinomycetes.</title>
        <authorList>
            <person name="Sun X."/>
        </authorList>
    </citation>
    <scope>NUCLEOTIDE SEQUENCE</scope>
    <source>
        <strain evidence="5">NEAU-A11</strain>
    </source>
</reference>
<dbReference type="AlphaFoldDB" id="A0A931CEB9"/>
<evidence type="ECO:0000313" key="6">
    <source>
        <dbReference type="Proteomes" id="UP000598146"/>
    </source>
</evidence>
<dbReference type="Gene3D" id="3.40.50.2300">
    <property type="match status" value="2"/>
</dbReference>
<sequence>MRYRIREIAAQAGLSEATVDRVLHERGGVRESTVHQVHRAVDDLDRQRAQLVLGGRTFMIDVVVQAPPRFSDAVRAAVEAELPALRPVVFRARFHRPASPDDLLAALDRIPRTGSHGVILKAPDVPPVVAAVNRLDLPVVTLVTDLPASRRAVYVGIDNRAAGATAAYLVQQWLGERPGDVLVVRGEGAYRGEDERAVGFGAELRSLAPARLRIDIVDAEDRPSAVHAAARAALRRHPGINAVYSMYAGAGGTTAVIDAFRAESRSYSVFIAHDLDGDNTPLLRQRLISAVLHHDLRQDVRRACQAVLRARKVIPGPQPWTPSAIQIITPHNAPPARLGPD</sequence>
<dbReference type="InterPro" id="IPR010982">
    <property type="entry name" value="Lambda_DNA-bd_dom_sf"/>
</dbReference>
<dbReference type="InterPro" id="IPR025997">
    <property type="entry name" value="SBP_2_dom"/>
</dbReference>
<dbReference type="SUPFAM" id="SSF53822">
    <property type="entry name" value="Periplasmic binding protein-like I"/>
    <property type="match status" value="1"/>
</dbReference>
<evidence type="ECO:0000313" key="5">
    <source>
        <dbReference type="EMBL" id="MBG0564618.1"/>
    </source>
</evidence>
<evidence type="ECO:0000259" key="4">
    <source>
        <dbReference type="PROSITE" id="PS50932"/>
    </source>
</evidence>
<keyword evidence="1" id="KW-0805">Transcription regulation</keyword>
<evidence type="ECO:0000256" key="2">
    <source>
        <dbReference type="ARBA" id="ARBA00023125"/>
    </source>
</evidence>
<dbReference type="Pfam" id="PF00356">
    <property type="entry name" value="LacI"/>
    <property type="match status" value="1"/>
</dbReference>
<dbReference type="GO" id="GO:0000976">
    <property type="term" value="F:transcription cis-regulatory region binding"/>
    <property type="evidence" value="ECO:0007669"/>
    <property type="project" value="TreeGrafter"/>
</dbReference>
<gene>
    <name evidence="5" type="ORF">I4J89_24525</name>
</gene>
<protein>
    <submittedName>
        <fullName evidence="5">LacI family DNA-binding transcriptional regulator</fullName>
    </submittedName>
</protein>
<keyword evidence="3" id="KW-0804">Transcription</keyword>
<dbReference type="InterPro" id="IPR028082">
    <property type="entry name" value="Peripla_BP_I"/>
</dbReference>
<dbReference type="Pfam" id="PF13407">
    <property type="entry name" value="Peripla_BP_4"/>
    <property type="match status" value="1"/>
</dbReference>
<organism evidence="5 6">
    <name type="scientific">Actinoplanes aureus</name>
    <dbReference type="NCBI Taxonomy" id="2792083"/>
    <lineage>
        <taxon>Bacteria</taxon>
        <taxon>Bacillati</taxon>
        <taxon>Actinomycetota</taxon>
        <taxon>Actinomycetes</taxon>
        <taxon>Micromonosporales</taxon>
        <taxon>Micromonosporaceae</taxon>
        <taxon>Actinoplanes</taxon>
    </lineage>
</organism>
<name>A0A931CEB9_9ACTN</name>
<dbReference type="Gene3D" id="1.10.260.40">
    <property type="entry name" value="lambda repressor-like DNA-binding domains"/>
    <property type="match status" value="1"/>
</dbReference>
<evidence type="ECO:0000256" key="3">
    <source>
        <dbReference type="ARBA" id="ARBA00023163"/>
    </source>
</evidence>
<dbReference type="InterPro" id="IPR000843">
    <property type="entry name" value="HTH_LacI"/>
</dbReference>
<dbReference type="Proteomes" id="UP000598146">
    <property type="component" value="Unassembled WGS sequence"/>
</dbReference>
<dbReference type="CDD" id="cd06307">
    <property type="entry name" value="PBP1_sugar_binding"/>
    <property type="match status" value="1"/>
</dbReference>
<dbReference type="SMART" id="SM00354">
    <property type="entry name" value="HTH_LACI"/>
    <property type="match status" value="1"/>
</dbReference>
<comment type="caution">
    <text evidence="5">The sequence shown here is derived from an EMBL/GenBank/DDBJ whole genome shotgun (WGS) entry which is preliminary data.</text>
</comment>
<dbReference type="PANTHER" id="PTHR30146">
    <property type="entry name" value="LACI-RELATED TRANSCRIPTIONAL REPRESSOR"/>
    <property type="match status" value="1"/>
</dbReference>
<dbReference type="EMBL" id="JADQTO010000011">
    <property type="protein sequence ID" value="MBG0564618.1"/>
    <property type="molecule type" value="Genomic_DNA"/>
</dbReference>
<keyword evidence="6" id="KW-1185">Reference proteome</keyword>
<dbReference type="PROSITE" id="PS50932">
    <property type="entry name" value="HTH_LACI_2"/>
    <property type="match status" value="1"/>
</dbReference>
<keyword evidence="2 5" id="KW-0238">DNA-binding</keyword>
<dbReference type="CDD" id="cd01392">
    <property type="entry name" value="HTH_LacI"/>
    <property type="match status" value="1"/>
</dbReference>
<accession>A0A931CEB9</accession>
<dbReference type="PANTHER" id="PTHR30146:SF152">
    <property type="entry name" value="TRANSCRIPTIONAL REGULATORY PROTEIN"/>
    <property type="match status" value="1"/>
</dbReference>
<proteinExistence type="predicted"/>
<dbReference type="SUPFAM" id="SSF47413">
    <property type="entry name" value="lambda repressor-like DNA-binding domains"/>
    <property type="match status" value="1"/>
</dbReference>
<dbReference type="RefSeq" id="WP_196416391.1">
    <property type="nucleotide sequence ID" value="NZ_JADQTO010000011.1"/>
</dbReference>
<feature type="domain" description="HTH lacI-type" evidence="4">
    <location>
        <begin position="3"/>
        <end position="45"/>
    </location>
</feature>
<dbReference type="GO" id="GO:0003700">
    <property type="term" value="F:DNA-binding transcription factor activity"/>
    <property type="evidence" value="ECO:0007669"/>
    <property type="project" value="TreeGrafter"/>
</dbReference>
<evidence type="ECO:0000256" key="1">
    <source>
        <dbReference type="ARBA" id="ARBA00023015"/>
    </source>
</evidence>